<keyword evidence="3" id="KW-0808">Transferase</keyword>
<name>A0A099IB81_CLOIN</name>
<evidence type="ECO:0000256" key="5">
    <source>
        <dbReference type="ARBA" id="ARBA00022985"/>
    </source>
</evidence>
<dbReference type="Proteomes" id="UP000030008">
    <property type="component" value="Unassembled WGS sequence"/>
</dbReference>
<dbReference type="RefSeq" id="WP_021420564.1">
    <property type="nucleotide sequence ID" value="NZ_BAABXQ010000001.1"/>
</dbReference>
<dbReference type="PANTHER" id="PTHR48090:SF3">
    <property type="entry name" value="UNDECAPRENYL-PHOSPHATE 4-DEOXY-4-FORMAMIDO-L-ARABINOSE TRANSFERASE"/>
    <property type="match status" value="1"/>
</dbReference>
<dbReference type="Gene3D" id="3.90.550.10">
    <property type="entry name" value="Spore Coat Polysaccharide Biosynthesis Protein SpsA, Chain A"/>
    <property type="match status" value="1"/>
</dbReference>
<dbReference type="Pfam" id="PF00535">
    <property type="entry name" value="Glycos_transf_2"/>
    <property type="match status" value="1"/>
</dbReference>
<keyword evidence="4 8" id="KW-0812">Transmembrane</keyword>
<gene>
    <name evidence="10" type="ORF">CIAN88_01360</name>
    <name evidence="11" type="ORF">GT664_10445</name>
</gene>
<dbReference type="InterPro" id="IPR050256">
    <property type="entry name" value="Glycosyltransferase_2"/>
</dbReference>
<sequence>MIYTCIIPCYNSEKTIFEVVKLLKNYFEENKFGELEIILVNDHSKDQTVDVINSIVQSNTNVIGIDLAKNTGQHNALLAGMSKASGDYIISLDDDLQTHPSQIGKLIMKVNEGYDVVYGSYEKMKQSTFRNFGRVFNDFTVRKLIGKPKGLEASSFWIAKKFVKDEIIKGKSSFTNLQGLFLRTTKNITNVEIEHFSRKYGSSNYTLKKLIRLWASCLNYSYFPIRLTLIIGPLLLLISCILYFILFLLFLKKTNLDFSFYILINTMFFLASIILAFLGIIGEYIGRMFMVITDEPQFVVKKIIKSK</sequence>
<proteinExistence type="predicted"/>
<keyword evidence="1" id="KW-1003">Cell membrane</keyword>
<dbReference type="InterPro" id="IPR029044">
    <property type="entry name" value="Nucleotide-diphossugar_trans"/>
</dbReference>
<keyword evidence="2" id="KW-0328">Glycosyltransferase</keyword>
<reference evidence="10 12" key="1">
    <citation type="submission" date="2014-08" db="EMBL/GenBank/DDBJ databases">
        <title>Clostridium innocuum, an unnegligible vancomycin-resistant pathogen causing extra-intestinal infections.</title>
        <authorList>
            <person name="Feng Y."/>
            <person name="Chiu C.-H."/>
        </authorList>
    </citation>
    <scope>NUCLEOTIDE SEQUENCE [LARGE SCALE GENOMIC DNA]</scope>
    <source>
        <strain evidence="10 12">AN88</strain>
    </source>
</reference>
<reference evidence="11" key="2">
    <citation type="journal article" date="2019" name="Nat. Med.">
        <title>A library of human gut bacterial isolates paired with longitudinal multiomics data enables mechanistic microbiome research.</title>
        <authorList>
            <person name="Poyet M."/>
            <person name="Groussin M."/>
            <person name="Gibbons S.M."/>
            <person name="Avila-Pacheco J."/>
            <person name="Jiang X."/>
            <person name="Kearney S.M."/>
            <person name="Perrotta A.R."/>
            <person name="Berdy B."/>
            <person name="Zhao S."/>
            <person name="Lieberman T.D."/>
            <person name="Swanson P.K."/>
            <person name="Smith M."/>
            <person name="Roesemann S."/>
            <person name="Alexander J.E."/>
            <person name="Rich S.A."/>
            <person name="Livny J."/>
            <person name="Vlamakis H."/>
            <person name="Clish C."/>
            <person name="Bullock K."/>
            <person name="Deik A."/>
            <person name="Scott J."/>
            <person name="Pierce K.A."/>
            <person name="Xavier R.J."/>
            <person name="Alm E.J."/>
        </authorList>
    </citation>
    <scope>NUCLEOTIDE SEQUENCE</scope>
    <source>
        <strain evidence="11">BIOML-A12</strain>
    </source>
</reference>
<feature type="transmembrane region" description="Helical" evidence="8">
    <location>
        <begin position="258"/>
        <end position="281"/>
    </location>
</feature>
<dbReference type="EMBL" id="JQIF01000006">
    <property type="protein sequence ID" value="KGJ54890.1"/>
    <property type="molecule type" value="Genomic_DNA"/>
</dbReference>
<evidence type="ECO:0000256" key="3">
    <source>
        <dbReference type="ARBA" id="ARBA00022679"/>
    </source>
</evidence>
<evidence type="ECO:0000256" key="4">
    <source>
        <dbReference type="ARBA" id="ARBA00022692"/>
    </source>
</evidence>
<evidence type="ECO:0000256" key="2">
    <source>
        <dbReference type="ARBA" id="ARBA00022676"/>
    </source>
</evidence>
<evidence type="ECO:0000256" key="8">
    <source>
        <dbReference type="SAM" id="Phobius"/>
    </source>
</evidence>
<dbReference type="GO" id="GO:0005886">
    <property type="term" value="C:plasma membrane"/>
    <property type="evidence" value="ECO:0007669"/>
    <property type="project" value="TreeGrafter"/>
</dbReference>
<evidence type="ECO:0000313" key="10">
    <source>
        <dbReference type="EMBL" id="KGJ54890.1"/>
    </source>
</evidence>
<comment type="caution">
    <text evidence="10">The sequence shown here is derived from an EMBL/GenBank/DDBJ whole genome shotgun (WGS) entry which is preliminary data.</text>
</comment>
<feature type="transmembrane region" description="Helical" evidence="8">
    <location>
        <begin position="227"/>
        <end position="251"/>
    </location>
</feature>
<dbReference type="SUPFAM" id="SSF53448">
    <property type="entry name" value="Nucleotide-diphospho-sugar transferases"/>
    <property type="match status" value="1"/>
</dbReference>
<keyword evidence="7 8" id="KW-0472">Membrane</keyword>
<dbReference type="GO" id="GO:0009103">
    <property type="term" value="P:lipopolysaccharide biosynthetic process"/>
    <property type="evidence" value="ECO:0007669"/>
    <property type="project" value="UniProtKB-KW"/>
</dbReference>
<accession>A0A099IB81</accession>
<evidence type="ECO:0000256" key="1">
    <source>
        <dbReference type="ARBA" id="ARBA00022475"/>
    </source>
</evidence>
<feature type="domain" description="Glycosyltransferase 2-like" evidence="9">
    <location>
        <begin position="5"/>
        <end position="134"/>
    </location>
</feature>
<dbReference type="InterPro" id="IPR001173">
    <property type="entry name" value="Glyco_trans_2-like"/>
</dbReference>
<dbReference type="Proteomes" id="UP000604383">
    <property type="component" value="Unassembled WGS sequence"/>
</dbReference>
<evidence type="ECO:0000313" key="11">
    <source>
        <dbReference type="EMBL" id="MZH56165.1"/>
    </source>
</evidence>
<dbReference type="EMBL" id="WWTN01000015">
    <property type="protein sequence ID" value="MZH56165.1"/>
    <property type="molecule type" value="Genomic_DNA"/>
</dbReference>
<organism evidence="10 12">
    <name type="scientific">Clostridium innocuum</name>
    <dbReference type="NCBI Taxonomy" id="1522"/>
    <lineage>
        <taxon>Bacteria</taxon>
        <taxon>Bacillati</taxon>
        <taxon>Bacillota</taxon>
        <taxon>Clostridia</taxon>
        <taxon>Eubacteriales</taxon>
        <taxon>Clostridiaceae</taxon>
        <taxon>Clostridium</taxon>
    </lineage>
</organism>
<keyword evidence="5" id="KW-0448">Lipopolysaccharide biosynthesis</keyword>
<evidence type="ECO:0000259" key="9">
    <source>
        <dbReference type="Pfam" id="PF00535"/>
    </source>
</evidence>
<dbReference type="GO" id="GO:0099621">
    <property type="term" value="F:undecaprenyl-phosphate 4-deoxy-4-formamido-L-arabinose transferase activity"/>
    <property type="evidence" value="ECO:0007669"/>
    <property type="project" value="TreeGrafter"/>
</dbReference>
<dbReference type="PANTHER" id="PTHR48090">
    <property type="entry name" value="UNDECAPRENYL-PHOSPHATE 4-DEOXY-4-FORMAMIDO-L-ARABINOSE TRANSFERASE-RELATED"/>
    <property type="match status" value="1"/>
</dbReference>
<protein>
    <submittedName>
        <fullName evidence="11">Glycosyltransferase</fullName>
    </submittedName>
</protein>
<evidence type="ECO:0000313" key="12">
    <source>
        <dbReference type="Proteomes" id="UP000030008"/>
    </source>
</evidence>
<evidence type="ECO:0000256" key="6">
    <source>
        <dbReference type="ARBA" id="ARBA00022989"/>
    </source>
</evidence>
<evidence type="ECO:0000256" key="7">
    <source>
        <dbReference type="ARBA" id="ARBA00023136"/>
    </source>
</evidence>
<dbReference type="AlphaFoldDB" id="A0A099IB81"/>
<keyword evidence="6 8" id="KW-1133">Transmembrane helix</keyword>